<evidence type="ECO:0000313" key="3">
    <source>
        <dbReference type="Proteomes" id="UP000001364"/>
    </source>
</evidence>
<dbReference type="GeneID" id="7331788"/>
<feature type="compositionally biased region" description="Pro residues" evidence="1">
    <location>
        <begin position="81"/>
        <end position="90"/>
    </location>
</feature>
<feature type="compositionally biased region" description="Low complexity" evidence="1">
    <location>
        <begin position="29"/>
        <end position="41"/>
    </location>
</feature>
<keyword evidence="3" id="KW-1185">Reference proteome</keyword>
<evidence type="ECO:0000256" key="1">
    <source>
        <dbReference type="SAM" id="MobiDB-lite"/>
    </source>
</evidence>
<name>A0A0H3C7N1_CAUVN</name>
<reference evidence="2 3" key="1">
    <citation type="journal article" date="2010" name="J. Bacteriol.">
        <title>The genetic basis of laboratory adaptation in Caulobacter crescentus.</title>
        <authorList>
            <person name="Marks M.E."/>
            <person name="Castro-Rojas C.M."/>
            <person name="Teiling C."/>
            <person name="Du L."/>
            <person name="Kapatral V."/>
            <person name="Walunas T.L."/>
            <person name="Crosson S."/>
        </authorList>
    </citation>
    <scope>NUCLEOTIDE SEQUENCE [LARGE SCALE GENOMIC DNA]</scope>
    <source>
        <strain evidence="3">NA1000 / CB15N</strain>
    </source>
</reference>
<dbReference type="PATRIC" id="fig|565050.3.peg.1316"/>
<dbReference type="Proteomes" id="UP000001364">
    <property type="component" value="Chromosome"/>
</dbReference>
<dbReference type="PhylomeDB" id="A0A0H3C7N1"/>
<dbReference type="AlphaFoldDB" id="A0A0H3C7N1"/>
<gene>
    <name evidence="2" type="ordered locus">CCNA_01333</name>
</gene>
<protein>
    <submittedName>
        <fullName evidence="2">Uncharacterized protein</fullName>
    </submittedName>
</protein>
<proteinExistence type="predicted"/>
<organism evidence="2 3">
    <name type="scientific">Caulobacter vibrioides (strain NA1000 / CB15N)</name>
    <name type="common">Caulobacter crescentus</name>
    <dbReference type="NCBI Taxonomy" id="565050"/>
    <lineage>
        <taxon>Bacteria</taxon>
        <taxon>Pseudomonadati</taxon>
        <taxon>Pseudomonadota</taxon>
        <taxon>Alphaproteobacteria</taxon>
        <taxon>Caulobacterales</taxon>
        <taxon>Caulobacteraceae</taxon>
        <taxon>Caulobacter</taxon>
    </lineage>
</organism>
<dbReference type="KEGG" id="ccs:CCNA_01333"/>
<sequence length="130" mass="13843">MLNTVSTKPQRSAQPLSASLPSGGPVQALPGPGLLGFPRLPAVGEDEPIQAKTHPFIPNHADGGRVWPATRSPDRSSIPLEPVPARPPPAAANGRWPCAPSSRRGGIIVGAVSWAMRRFWIDPLLRGLRR</sequence>
<dbReference type="EMBL" id="CP001340">
    <property type="protein sequence ID" value="ACL94798.1"/>
    <property type="molecule type" value="Genomic_DNA"/>
</dbReference>
<dbReference type="RefSeq" id="YP_002516706.1">
    <property type="nucleotide sequence ID" value="NC_011916.1"/>
</dbReference>
<accession>A0A0H3C7N1</accession>
<evidence type="ECO:0000313" key="2">
    <source>
        <dbReference type="EMBL" id="ACL94798.1"/>
    </source>
</evidence>
<dbReference type="RefSeq" id="WP_012640193.1">
    <property type="nucleotide sequence ID" value="NC_011916.1"/>
</dbReference>
<dbReference type="HOGENOM" id="CLU_1988627_0_0_5"/>
<feature type="compositionally biased region" description="Polar residues" evidence="1">
    <location>
        <begin position="1"/>
        <end position="20"/>
    </location>
</feature>
<feature type="region of interest" description="Disordered" evidence="1">
    <location>
        <begin position="1"/>
        <end position="99"/>
    </location>
</feature>